<feature type="compositionally biased region" description="Low complexity" evidence="1">
    <location>
        <begin position="879"/>
        <end position="914"/>
    </location>
</feature>
<feature type="compositionally biased region" description="Low complexity" evidence="1">
    <location>
        <begin position="90"/>
        <end position="103"/>
    </location>
</feature>
<feature type="compositionally biased region" description="Low complexity" evidence="1">
    <location>
        <begin position="602"/>
        <end position="635"/>
    </location>
</feature>
<feature type="compositionally biased region" description="Polar residues" evidence="1">
    <location>
        <begin position="868"/>
        <end position="878"/>
    </location>
</feature>
<feature type="region of interest" description="Disordered" evidence="1">
    <location>
        <begin position="602"/>
        <end position="638"/>
    </location>
</feature>
<dbReference type="GO" id="GO:0005634">
    <property type="term" value="C:nucleus"/>
    <property type="evidence" value="ECO:0007669"/>
    <property type="project" value="TreeGrafter"/>
</dbReference>
<evidence type="ECO:0000259" key="2">
    <source>
        <dbReference type="PROSITE" id="PS51053"/>
    </source>
</evidence>
<dbReference type="PANTHER" id="PTHR16277:SF7">
    <property type="entry name" value="RE12330P"/>
    <property type="match status" value="1"/>
</dbReference>
<evidence type="ECO:0000256" key="1">
    <source>
        <dbReference type="SAM" id="MobiDB-lite"/>
    </source>
</evidence>
<dbReference type="EMBL" id="IACT01003733">
    <property type="protein sequence ID" value="LAC22959.1"/>
    <property type="molecule type" value="mRNA"/>
</dbReference>
<feature type="compositionally biased region" description="Low complexity" evidence="1">
    <location>
        <begin position="39"/>
        <end position="62"/>
    </location>
</feature>
<feature type="region of interest" description="Disordered" evidence="1">
    <location>
        <begin position="956"/>
        <end position="1010"/>
    </location>
</feature>
<feature type="compositionally biased region" description="Low complexity" evidence="1">
    <location>
        <begin position="959"/>
        <end position="984"/>
    </location>
</feature>
<feature type="compositionally biased region" description="Polar residues" evidence="1">
    <location>
        <begin position="136"/>
        <end position="145"/>
    </location>
</feature>
<feature type="compositionally biased region" description="Polar residues" evidence="1">
    <location>
        <begin position="63"/>
        <end position="80"/>
    </location>
</feature>
<dbReference type="AlphaFoldDB" id="A0A6A7FY41"/>
<feature type="region of interest" description="Disordered" evidence="1">
    <location>
        <begin position="1"/>
        <end position="180"/>
    </location>
</feature>
<organism evidence="3">
    <name type="scientific">Hirondellea gigas</name>
    <dbReference type="NCBI Taxonomy" id="1518452"/>
    <lineage>
        <taxon>Eukaryota</taxon>
        <taxon>Metazoa</taxon>
        <taxon>Ecdysozoa</taxon>
        <taxon>Arthropoda</taxon>
        <taxon>Crustacea</taxon>
        <taxon>Multicrustacea</taxon>
        <taxon>Malacostraca</taxon>
        <taxon>Eumalacostraca</taxon>
        <taxon>Peracarida</taxon>
        <taxon>Amphipoda</taxon>
        <taxon>Amphilochidea</taxon>
        <taxon>Lysianassida</taxon>
        <taxon>Lysianassidira</taxon>
        <taxon>Lysianassoidea</taxon>
        <taxon>Lysianassidae</taxon>
        <taxon>Hirondellea</taxon>
    </lineage>
</organism>
<feature type="domain" description="SERTA" evidence="2">
    <location>
        <begin position="684"/>
        <end position="731"/>
    </location>
</feature>
<protein>
    <submittedName>
        <fullName evidence="3">Dentin sialophosphoprotein-like</fullName>
    </submittedName>
</protein>
<dbReference type="InterPro" id="IPR052262">
    <property type="entry name" value="E2F-SERTA_domain_protein"/>
</dbReference>
<dbReference type="PROSITE" id="PS51053">
    <property type="entry name" value="SERTA"/>
    <property type="match status" value="1"/>
</dbReference>
<name>A0A6A7FY41_9CRUS</name>
<feature type="compositionally biased region" description="Low complexity" evidence="1">
    <location>
        <begin position="160"/>
        <end position="180"/>
    </location>
</feature>
<feature type="compositionally biased region" description="Polar residues" evidence="1">
    <location>
        <begin position="13"/>
        <end position="28"/>
    </location>
</feature>
<feature type="compositionally biased region" description="Low complexity" evidence="1">
    <location>
        <begin position="855"/>
        <end position="866"/>
    </location>
</feature>
<feature type="region of interest" description="Disordered" evidence="1">
    <location>
        <begin position="855"/>
        <end position="914"/>
    </location>
</feature>
<proteinExistence type="evidence at transcript level"/>
<dbReference type="PANTHER" id="PTHR16277">
    <property type="entry name" value="CELL DIVISION CYCLE ASSOCIATED PROTEIN 4/SERTA DOMAIN-CONTAINING PROTEIN 2"/>
    <property type="match status" value="1"/>
</dbReference>
<reference evidence="3" key="1">
    <citation type="submission" date="2017-11" db="EMBL/GenBank/DDBJ databases">
        <title>The sensing device of the deep-sea amphipod.</title>
        <authorList>
            <person name="Kobayashi H."/>
            <person name="Nagahama T."/>
            <person name="Arai W."/>
            <person name="Sasagawa Y."/>
            <person name="Umeda M."/>
            <person name="Hayashi T."/>
            <person name="Nikaido I."/>
            <person name="Watanabe H."/>
            <person name="Oguri K."/>
            <person name="Kitazato H."/>
            <person name="Fujioka K."/>
            <person name="Kido Y."/>
            <person name="Takami H."/>
        </authorList>
    </citation>
    <scope>NUCLEOTIDE SEQUENCE</scope>
    <source>
        <tissue evidence="3">Whole body</tissue>
    </source>
</reference>
<feature type="region of interest" description="Disordered" evidence="1">
    <location>
        <begin position="217"/>
        <end position="242"/>
    </location>
</feature>
<evidence type="ECO:0000313" key="3">
    <source>
        <dbReference type="EMBL" id="LAC22959.1"/>
    </source>
</evidence>
<dbReference type="InterPro" id="IPR009263">
    <property type="entry name" value="SERTA_dom"/>
</dbReference>
<sequence>MASLDTQTHEHTWAQSSSSSDRVANETNMGLPRSGGGSNRSNASSKITNSISSIITRSNSSRLCHSSNNATSSISKTSGRGQKRSWDDPAAAAGASRGTTGVATDRDEEPPSKMVCTSPPHALCAEDVLQQPDQPPATSCSNFVESSTTSSLQQEEHNFDSTTDSSTSNTSESSASSTATTITNSIMARSTDELLPIEATCGPDDYCDIDADNEDRDFLDDTDKDSGFVDSNSIDNSSDDDMVSSADANCDLSDVKCSYASDIATSSIASSCENSVTVTSTMDKLSLASSPPAAEDNFKLSTSDAQSSDSISYPLSSHHSSMSPVPSSTTLPSCSSAFSTYTAPSSNNSFTSDMDVAYVPTTMFQSTLSPPAYTTCSEDGSCVEPSDIDFCQSQSSIFNSTINNLNSSVTISEVLSTSIALSVDILSNPSHSPPCINQSYSSSVEVPAHSSSVLSSSSQALPSISTVTRSLDFTPCSESSNMSTASGNSDTIVTTAYPGTLSTPAYEPHLYPSSYSPELSQRQGNSVGNLVNGTWSCNFYDANQPSMTNKYMEIQTSKIGAAPTSQAIRCDANGKSYIDLGSSSPYTQTYANECGNYTTSPSNNYSNNMYNNQPYTNSNYNQQQQQQSSQSNQFYRPGYSQYNYPNGEAYPPNYETDAGCSYRYNHPNYPCSRTTKPSSRPHCYQQQRLSVLNMSMCKLNRFSRCADPSLLKSVLICNTLRMLEKEYENEGTSMNAVLQQQHMMQAASLPPHCPAIPLTPPPPGMGSSEGPLPSMHPPIVNSPLLGPCPPPPIIPSYNNSNNSNNSLQYRNAQYPDGLYEDIRLYHSALDLEPLSPNSDSNSLHILRGHHPSSPLPLLSQTLSPLPHGSTSSSLTPVFNNTSSNNNGTSTNPVCSSNSSNNTSSRSGNTCNSSCSGERPEGGINWCSVLSLPSQSDLDSLNNNEYCEWGGESSMELEYSSGSSSGSSSSSSNNHSSSNNNNISNTRPVSTSTEDSNGSPQWKLPSLSAEDVLKSFPEPSRRIEPSEDLDNIMNVLVES</sequence>
<feature type="compositionally biased region" description="Polar residues" evidence="1">
    <location>
        <begin position="985"/>
        <end position="999"/>
    </location>
</feature>
<dbReference type="Pfam" id="PF06031">
    <property type="entry name" value="SERTA"/>
    <property type="match status" value="1"/>
</dbReference>
<accession>A0A6A7FY41</accession>